<feature type="transmembrane region" description="Helical" evidence="8">
    <location>
        <begin position="159"/>
        <end position="179"/>
    </location>
</feature>
<dbReference type="EMBL" id="SCFR01000005">
    <property type="protein sequence ID" value="TFF67002.1"/>
    <property type="molecule type" value="Genomic_DNA"/>
</dbReference>
<feature type="transmembrane region" description="Helical" evidence="8">
    <location>
        <begin position="316"/>
        <end position="336"/>
    </location>
</feature>
<dbReference type="FunFam" id="1.10.3470.10:FF:000001">
    <property type="entry name" value="Vitamin B12 ABC transporter permease BtuC"/>
    <property type="match status" value="1"/>
</dbReference>
<feature type="transmembrane region" description="Helical" evidence="8">
    <location>
        <begin position="250"/>
        <end position="274"/>
    </location>
</feature>
<keyword evidence="3" id="KW-0813">Transport</keyword>
<dbReference type="CDD" id="cd06550">
    <property type="entry name" value="TM_ABC_iron-siderophores_like"/>
    <property type="match status" value="1"/>
</dbReference>
<organism evidence="9 10">
    <name type="scientific">Helcococcus ovis</name>
    <dbReference type="NCBI Taxonomy" id="72026"/>
    <lineage>
        <taxon>Bacteria</taxon>
        <taxon>Bacillati</taxon>
        <taxon>Bacillota</taxon>
        <taxon>Tissierellia</taxon>
        <taxon>Tissierellales</taxon>
        <taxon>Peptoniphilaceae</taxon>
        <taxon>Helcococcus</taxon>
    </lineage>
</organism>
<dbReference type="InterPro" id="IPR000522">
    <property type="entry name" value="ABC_transptr_permease_BtuC"/>
</dbReference>
<dbReference type="PANTHER" id="PTHR30472:SF25">
    <property type="entry name" value="ABC TRANSPORTER PERMEASE PROTEIN MJ0876-RELATED"/>
    <property type="match status" value="1"/>
</dbReference>
<evidence type="ECO:0000256" key="8">
    <source>
        <dbReference type="SAM" id="Phobius"/>
    </source>
</evidence>
<evidence type="ECO:0000313" key="10">
    <source>
        <dbReference type="Proteomes" id="UP000297454"/>
    </source>
</evidence>
<keyword evidence="6 8" id="KW-1133">Transmembrane helix</keyword>
<evidence type="ECO:0000256" key="1">
    <source>
        <dbReference type="ARBA" id="ARBA00004651"/>
    </source>
</evidence>
<comment type="similarity">
    <text evidence="2">Belongs to the binding-protein-dependent transport system permease family. FecCD subfamily.</text>
</comment>
<dbReference type="Pfam" id="PF01032">
    <property type="entry name" value="FecCD"/>
    <property type="match status" value="1"/>
</dbReference>
<dbReference type="GO" id="GO:0005886">
    <property type="term" value="C:plasma membrane"/>
    <property type="evidence" value="ECO:0007669"/>
    <property type="project" value="UniProtKB-SubCell"/>
</dbReference>
<dbReference type="Proteomes" id="UP000297454">
    <property type="component" value="Unassembled WGS sequence"/>
</dbReference>
<evidence type="ECO:0000256" key="5">
    <source>
        <dbReference type="ARBA" id="ARBA00022692"/>
    </source>
</evidence>
<evidence type="ECO:0000256" key="7">
    <source>
        <dbReference type="ARBA" id="ARBA00023136"/>
    </source>
</evidence>
<feature type="transmembrane region" description="Helical" evidence="8">
    <location>
        <begin position="286"/>
        <end position="304"/>
    </location>
</feature>
<name>A0A4R9C298_9FIRM</name>
<evidence type="ECO:0000256" key="2">
    <source>
        <dbReference type="ARBA" id="ARBA00007935"/>
    </source>
</evidence>
<comment type="subcellular location">
    <subcellularLocation>
        <location evidence="1">Cell membrane</location>
        <topology evidence="1">Multi-pass membrane protein</topology>
    </subcellularLocation>
</comment>
<dbReference type="AlphaFoldDB" id="A0A4R9C298"/>
<keyword evidence="10" id="KW-1185">Reference proteome</keyword>
<dbReference type="Gene3D" id="1.10.3470.10">
    <property type="entry name" value="ABC transporter involved in vitamin B12 uptake, BtuC"/>
    <property type="match status" value="1"/>
</dbReference>
<accession>A0A4R9C298</accession>
<evidence type="ECO:0000256" key="4">
    <source>
        <dbReference type="ARBA" id="ARBA00022475"/>
    </source>
</evidence>
<evidence type="ECO:0000256" key="6">
    <source>
        <dbReference type="ARBA" id="ARBA00022989"/>
    </source>
</evidence>
<sequence>MNVVKSYKKVLEKKLFFIIFLILSLVFLSIVSINIGSSDMTIMDSILTLMGKSSNEFNHIIFNIRLPRILGGIFIGMTIALSGLIIQSVLNNPLASPSTLGISNASVLGANISLILFAKIGIESSMFLTGLSSFIAAVICTFIIIMFSSMKKSSNATVLLAGIALNFLFSALTILIQFFSTDEEIASAVSWTFGDLGRININEVKFVAIVLVVSALIIYKLRWKYNAMDMGESTAHSLGINIKTMRNLSIIVASLNTGIGVAYVGMIGFVGLLAPQISKRIIGEDKRFLIPASMLLGSIIVLVSDCIGRVAVKPHILPIGAITSLFGAPFFIYILFKEN</sequence>
<comment type="caution">
    <text evidence="9">The sequence shown here is derived from an EMBL/GenBank/DDBJ whole genome shotgun (WGS) entry which is preliminary data.</text>
</comment>
<dbReference type="RefSeq" id="WP_134743881.1">
    <property type="nucleotide sequence ID" value="NZ_CP119761.1"/>
</dbReference>
<dbReference type="InterPro" id="IPR037294">
    <property type="entry name" value="ABC_BtuC-like"/>
</dbReference>
<evidence type="ECO:0000313" key="9">
    <source>
        <dbReference type="EMBL" id="TFF67002.1"/>
    </source>
</evidence>
<keyword evidence="7 8" id="KW-0472">Membrane</keyword>
<proteinExistence type="inferred from homology"/>
<feature type="transmembrane region" description="Helical" evidence="8">
    <location>
        <begin position="126"/>
        <end position="147"/>
    </location>
</feature>
<feature type="transmembrane region" description="Helical" evidence="8">
    <location>
        <begin position="15"/>
        <end position="35"/>
    </location>
</feature>
<keyword evidence="5 8" id="KW-0812">Transmembrane</keyword>
<dbReference type="SUPFAM" id="SSF81345">
    <property type="entry name" value="ABC transporter involved in vitamin B12 uptake, BtuC"/>
    <property type="match status" value="1"/>
</dbReference>
<feature type="transmembrane region" description="Helical" evidence="8">
    <location>
        <begin position="199"/>
        <end position="219"/>
    </location>
</feature>
<reference evidence="9 10" key="1">
    <citation type="submission" date="2019-01" db="EMBL/GenBank/DDBJ databases">
        <title>Draft Genome Sequences of Helcococcus ovis Strains Isolated from the Uterus and Vagina of Dairy Cows with Metritis.</title>
        <authorList>
            <person name="Cunha F."/>
            <person name="Jeon S.J."/>
            <person name="Kutzer P."/>
            <person name="Galvao K.N."/>
        </authorList>
    </citation>
    <scope>NUCLEOTIDE SEQUENCE [LARGE SCALE GENOMIC DNA]</scope>
    <source>
        <strain evidence="9 10">KG-37</strain>
    </source>
</reference>
<dbReference type="PANTHER" id="PTHR30472">
    <property type="entry name" value="FERRIC ENTEROBACTIN TRANSPORT SYSTEM PERMEASE PROTEIN"/>
    <property type="match status" value="1"/>
</dbReference>
<evidence type="ECO:0000256" key="3">
    <source>
        <dbReference type="ARBA" id="ARBA00022448"/>
    </source>
</evidence>
<keyword evidence="4" id="KW-1003">Cell membrane</keyword>
<protein>
    <submittedName>
        <fullName evidence="9">Iron ABC transporter permease</fullName>
    </submittedName>
</protein>
<feature type="transmembrane region" description="Helical" evidence="8">
    <location>
        <begin position="69"/>
        <end position="90"/>
    </location>
</feature>
<dbReference type="GO" id="GO:0022857">
    <property type="term" value="F:transmembrane transporter activity"/>
    <property type="evidence" value="ECO:0007669"/>
    <property type="project" value="InterPro"/>
</dbReference>
<dbReference type="GO" id="GO:0033214">
    <property type="term" value="P:siderophore-iron import into cell"/>
    <property type="evidence" value="ECO:0007669"/>
    <property type="project" value="TreeGrafter"/>
</dbReference>
<gene>
    <name evidence="9" type="ORF">EQF91_02425</name>
</gene>